<proteinExistence type="predicted"/>
<protein>
    <submittedName>
        <fullName evidence="2">HDC14612</fullName>
    </submittedName>
</protein>
<feature type="chain" id="PRO_5004274567" evidence="1">
    <location>
        <begin position="19"/>
        <end position="198"/>
    </location>
</feature>
<gene>
    <name evidence="2" type="ORF">HDC14612</name>
</gene>
<keyword evidence="1" id="KW-0732">Signal</keyword>
<evidence type="ECO:0000313" key="2">
    <source>
        <dbReference type="EMBL" id="DAA04195.1"/>
    </source>
</evidence>
<dbReference type="EMBL" id="BK002690">
    <property type="protein sequence ID" value="DAA04195.1"/>
    <property type="molecule type" value="Genomic_DNA"/>
</dbReference>
<reference evidence="2" key="1">
    <citation type="journal article" date="2003" name="Genome Biol.">
        <title>An integrated gene annotation and transcriptional profiling approach towards the full gene content of the Drosophila genome.</title>
        <authorList>
            <person name="Hild M."/>
            <person name="Beckmann B."/>
            <person name="Haas S.A."/>
            <person name="Koch B."/>
            <person name="Solovyev V."/>
            <person name="Busold C."/>
            <person name="Fellenberg K."/>
            <person name="Boutros M."/>
            <person name="Vingron M."/>
            <person name="Sauer F."/>
            <person name="Hoheisel J.D."/>
            <person name="Paro R."/>
        </authorList>
    </citation>
    <scope>NUCLEOTIDE SEQUENCE</scope>
</reference>
<dbReference type="AlphaFoldDB" id="Q6IJM6"/>
<feature type="signal peptide" evidence="1">
    <location>
        <begin position="1"/>
        <end position="18"/>
    </location>
</feature>
<accession>Q6IJM6</accession>
<sequence length="198" mass="21048">MLPLCWPLLQLVGHIAVGLLVSKPACGPGPRPSSPSDTIGNGCVCLRPDQKQPDSPGSASLVQWHGGVSIGLSFGSPGANPLICLSISNNPMVKHSQHSHIHCHSATLPVSTVHLCYHIGNGGDSSCRPVSPGPLNPSRPTEFAGRPIELFQLTLGLVPAQFLSTVDLWTFSFVSGFVRFHNESQSFGRIVVANLWEC</sequence>
<name>Q6IJM6_DROME</name>
<evidence type="ECO:0000256" key="1">
    <source>
        <dbReference type="SAM" id="SignalP"/>
    </source>
</evidence>
<organism evidence="2">
    <name type="scientific">Drosophila melanogaster</name>
    <name type="common">Fruit fly</name>
    <dbReference type="NCBI Taxonomy" id="7227"/>
    <lineage>
        <taxon>Eukaryota</taxon>
        <taxon>Metazoa</taxon>
        <taxon>Ecdysozoa</taxon>
        <taxon>Arthropoda</taxon>
        <taxon>Hexapoda</taxon>
        <taxon>Insecta</taxon>
        <taxon>Pterygota</taxon>
        <taxon>Neoptera</taxon>
        <taxon>Endopterygota</taxon>
        <taxon>Diptera</taxon>
        <taxon>Brachycera</taxon>
        <taxon>Muscomorpha</taxon>
        <taxon>Ephydroidea</taxon>
        <taxon>Drosophilidae</taxon>
        <taxon>Drosophila</taxon>
        <taxon>Sophophora</taxon>
    </lineage>
</organism>